<dbReference type="Proteomes" id="UP000076502">
    <property type="component" value="Unassembled WGS sequence"/>
</dbReference>
<accession>A0A154P2S6</accession>
<feature type="signal peptide" evidence="1">
    <location>
        <begin position="1"/>
        <end position="22"/>
    </location>
</feature>
<evidence type="ECO:0000313" key="3">
    <source>
        <dbReference type="Proteomes" id="UP000076502"/>
    </source>
</evidence>
<name>A0A154P2S6_DUFNO</name>
<sequence>MKSSIIYAATWLLCVALDMSEAIESKDDGAQKTPRAQNKIFNHRPNGGLISFNSEQEKLRLDWAVTIPFISIPIDYKIGEHGEVPPLLDVNTKTLGIVGVLTTLASVFPPLFSKSHHHMNYRSGDNTQWFEMGNTINDMIFGNNYVAPCIQRIVCSIVSMATHSESPTNTEKIIDGLSSYKWFKDVTNGTIIQDAVNAGRKGNHDCERIYKDCLITPKLFKAMMSEFGIV</sequence>
<dbReference type="EMBL" id="KQ434809">
    <property type="protein sequence ID" value="KZC06226.1"/>
    <property type="molecule type" value="Genomic_DNA"/>
</dbReference>
<dbReference type="AlphaFoldDB" id="A0A154P2S6"/>
<reference evidence="2 3" key="1">
    <citation type="submission" date="2015-07" db="EMBL/GenBank/DDBJ databases">
        <title>The genome of Dufourea novaeangliae.</title>
        <authorList>
            <person name="Pan H."/>
            <person name="Kapheim K."/>
        </authorList>
    </citation>
    <scope>NUCLEOTIDE SEQUENCE [LARGE SCALE GENOMIC DNA]</scope>
    <source>
        <strain evidence="2">0120121106</strain>
        <tissue evidence="2">Whole body</tissue>
    </source>
</reference>
<organism evidence="2 3">
    <name type="scientific">Dufourea novaeangliae</name>
    <name type="common">Sweat bee</name>
    <dbReference type="NCBI Taxonomy" id="178035"/>
    <lineage>
        <taxon>Eukaryota</taxon>
        <taxon>Metazoa</taxon>
        <taxon>Ecdysozoa</taxon>
        <taxon>Arthropoda</taxon>
        <taxon>Hexapoda</taxon>
        <taxon>Insecta</taxon>
        <taxon>Pterygota</taxon>
        <taxon>Neoptera</taxon>
        <taxon>Endopterygota</taxon>
        <taxon>Hymenoptera</taxon>
        <taxon>Apocrita</taxon>
        <taxon>Aculeata</taxon>
        <taxon>Apoidea</taxon>
        <taxon>Anthophila</taxon>
        <taxon>Halictidae</taxon>
        <taxon>Rophitinae</taxon>
        <taxon>Dufourea</taxon>
    </lineage>
</organism>
<evidence type="ECO:0000256" key="1">
    <source>
        <dbReference type="SAM" id="SignalP"/>
    </source>
</evidence>
<protein>
    <submittedName>
        <fullName evidence="2">Uncharacterized protein</fullName>
    </submittedName>
</protein>
<proteinExistence type="predicted"/>
<keyword evidence="1" id="KW-0732">Signal</keyword>
<dbReference type="OMA" id="GLSSHKW"/>
<dbReference type="OrthoDB" id="6436512at2759"/>
<keyword evidence="3" id="KW-1185">Reference proteome</keyword>
<gene>
    <name evidence="2" type="ORF">WN55_10135</name>
</gene>
<feature type="chain" id="PRO_5007599229" evidence="1">
    <location>
        <begin position="23"/>
        <end position="230"/>
    </location>
</feature>
<evidence type="ECO:0000313" key="2">
    <source>
        <dbReference type="EMBL" id="KZC06226.1"/>
    </source>
</evidence>